<keyword evidence="5" id="KW-0539">Nucleus</keyword>
<accession>A0A8B8F8Z2</accession>
<evidence type="ECO:0000256" key="3">
    <source>
        <dbReference type="ARBA" id="ARBA00023125"/>
    </source>
</evidence>
<keyword evidence="9" id="KW-1185">Reference proteome</keyword>
<protein>
    <submittedName>
        <fullName evidence="10">Trihelix transcription factor GT-3b-like</fullName>
    </submittedName>
</protein>
<evidence type="ECO:0000259" key="8">
    <source>
        <dbReference type="Pfam" id="PF13837"/>
    </source>
</evidence>
<feature type="compositionally biased region" description="Low complexity" evidence="7">
    <location>
        <begin position="158"/>
        <end position="193"/>
    </location>
</feature>
<dbReference type="Gene3D" id="1.10.10.60">
    <property type="entry name" value="Homeodomain-like"/>
    <property type="match status" value="1"/>
</dbReference>
<keyword evidence="3" id="KW-0238">DNA-binding</keyword>
<dbReference type="GeneID" id="112681191"/>
<evidence type="ECO:0000256" key="2">
    <source>
        <dbReference type="ARBA" id="ARBA00023015"/>
    </source>
</evidence>
<evidence type="ECO:0000256" key="4">
    <source>
        <dbReference type="ARBA" id="ARBA00023163"/>
    </source>
</evidence>
<dbReference type="GO" id="GO:0005634">
    <property type="term" value="C:nucleus"/>
    <property type="evidence" value="ECO:0007669"/>
    <property type="project" value="UniProtKB-SubCell"/>
</dbReference>
<reference evidence="10" key="1">
    <citation type="submission" date="2025-08" db="UniProtKB">
        <authorList>
            <consortium name="RefSeq"/>
        </authorList>
    </citation>
    <scope>IDENTIFICATION</scope>
    <source>
        <tissue evidence="10">Whole body</tissue>
    </source>
</reference>
<dbReference type="Proteomes" id="UP000694846">
    <property type="component" value="Unplaced"/>
</dbReference>
<dbReference type="Pfam" id="PF13837">
    <property type="entry name" value="Myb_DNA-bind_4"/>
    <property type="match status" value="1"/>
</dbReference>
<evidence type="ECO:0000256" key="6">
    <source>
        <dbReference type="SAM" id="Coils"/>
    </source>
</evidence>
<dbReference type="InterPro" id="IPR044822">
    <property type="entry name" value="Myb_DNA-bind_4"/>
</dbReference>
<gene>
    <name evidence="10" type="primary">LOC112681191</name>
</gene>
<dbReference type="GO" id="GO:0010468">
    <property type="term" value="P:regulation of gene expression"/>
    <property type="evidence" value="ECO:0007669"/>
    <property type="project" value="UniProtKB-ARBA"/>
</dbReference>
<dbReference type="PANTHER" id="PTHR21654">
    <property type="entry name" value="FI21293P1"/>
    <property type="match status" value="1"/>
</dbReference>
<name>A0A8B8F8Z2_9HEMI</name>
<dbReference type="RefSeq" id="XP_025407238.1">
    <property type="nucleotide sequence ID" value="XM_025551453.1"/>
</dbReference>
<dbReference type="AlphaFoldDB" id="A0A8B8F8Z2"/>
<proteinExistence type="predicted"/>
<dbReference type="PANTHER" id="PTHR21654:SF84">
    <property type="entry name" value="SI:DKEY-66I24.7"/>
    <property type="match status" value="1"/>
</dbReference>
<evidence type="ECO:0000313" key="10">
    <source>
        <dbReference type="RefSeq" id="XP_025407238.1"/>
    </source>
</evidence>
<sequence>MHSENMDTENEIIIVGHDSDYEDEFQGMITEELNGEENDNEAYNSNQWPVAATKLLISFRGAMSTDFEKIKKKGQKAVLWQTIANKINKKNYNLTAKHCDEKWRRLLTRFRQVNDASKRSRNGGVRWQYYDLMQESMSSVSKQTISPPKNLLHESSKSESTPSVSKSHNLSTPELSSPASSSSPSPTHRPSLLKINNSDKMPVWFEKFKILKEQQIEANNDNTAQLRERLDKLEKREENMLEIQKQLVSKLDTANKIELQKLEMFKKMFNNS</sequence>
<comment type="subcellular location">
    <subcellularLocation>
        <location evidence="1">Nucleus</location>
    </subcellularLocation>
</comment>
<dbReference type="GO" id="GO:0003677">
    <property type="term" value="F:DNA binding"/>
    <property type="evidence" value="ECO:0007669"/>
    <property type="project" value="UniProtKB-KW"/>
</dbReference>
<keyword evidence="6" id="KW-0175">Coiled coil</keyword>
<feature type="domain" description="Myb/SANT-like DNA-binding" evidence="8">
    <location>
        <begin position="45"/>
        <end position="135"/>
    </location>
</feature>
<dbReference type="OrthoDB" id="6604027at2759"/>
<keyword evidence="4" id="KW-0804">Transcription</keyword>
<evidence type="ECO:0000256" key="1">
    <source>
        <dbReference type="ARBA" id="ARBA00004123"/>
    </source>
</evidence>
<feature type="region of interest" description="Disordered" evidence="7">
    <location>
        <begin position="140"/>
        <end position="194"/>
    </location>
</feature>
<evidence type="ECO:0000256" key="7">
    <source>
        <dbReference type="SAM" id="MobiDB-lite"/>
    </source>
</evidence>
<feature type="coiled-coil region" evidence="6">
    <location>
        <begin position="216"/>
        <end position="243"/>
    </location>
</feature>
<keyword evidence="2" id="KW-0805">Transcription regulation</keyword>
<evidence type="ECO:0000313" key="9">
    <source>
        <dbReference type="Proteomes" id="UP000694846"/>
    </source>
</evidence>
<organism evidence="9 10">
    <name type="scientific">Sipha flava</name>
    <name type="common">yellow sugarcane aphid</name>
    <dbReference type="NCBI Taxonomy" id="143950"/>
    <lineage>
        <taxon>Eukaryota</taxon>
        <taxon>Metazoa</taxon>
        <taxon>Ecdysozoa</taxon>
        <taxon>Arthropoda</taxon>
        <taxon>Hexapoda</taxon>
        <taxon>Insecta</taxon>
        <taxon>Pterygota</taxon>
        <taxon>Neoptera</taxon>
        <taxon>Paraneoptera</taxon>
        <taxon>Hemiptera</taxon>
        <taxon>Sternorrhyncha</taxon>
        <taxon>Aphidomorpha</taxon>
        <taxon>Aphidoidea</taxon>
        <taxon>Aphididae</taxon>
        <taxon>Sipha</taxon>
    </lineage>
</organism>
<evidence type="ECO:0000256" key="5">
    <source>
        <dbReference type="ARBA" id="ARBA00023242"/>
    </source>
</evidence>